<keyword evidence="1 3" id="KW-0732">Signal</keyword>
<keyword evidence="2" id="KW-0472">Membrane</keyword>
<comment type="caution">
    <text evidence="4">The sequence shown here is derived from an EMBL/GenBank/DDBJ whole genome shotgun (WGS) entry which is preliminary data.</text>
</comment>
<organism evidence="4 5">
    <name type="scientific">Clavelina lepadiformis</name>
    <name type="common">Light-bulb sea squirt</name>
    <name type="synonym">Ascidia lepadiformis</name>
    <dbReference type="NCBI Taxonomy" id="159417"/>
    <lineage>
        <taxon>Eukaryota</taxon>
        <taxon>Metazoa</taxon>
        <taxon>Chordata</taxon>
        <taxon>Tunicata</taxon>
        <taxon>Ascidiacea</taxon>
        <taxon>Aplousobranchia</taxon>
        <taxon>Clavelinidae</taxon>
        <taxon>Clavelina</taxon>
    </lineage>
</organism>
<dbReference type="InterPro" id="IPR050975">
    <property type="entry name" value="Sleep_regulator"/>
</dbReference>
<evidence type="ECO:0000256" key="3">
    <source>
        <dbReference type="SAM" id="SignalP"/>
    </source>
</evidence>
<evidence type="ECO:0008006" key="6">
    <source>
        <dbReference type="Google" id="ProtNLM"/>
    </source>
</evidence>
<keyword evidence="2" id="KW-1133">Transmembrane helix</keyword>
<dbReference type="PANTHER" id="PTHR33562">
    <property type="entry name" value="ATILLA, ISOFORM B-RELATED-RELATED"/>
    <property type="match status" value="1"/>
</dbReference>
<gene>
    <name evidence="4" type="ORF">CVLEPA_LOCUS9958</name>
</gene>
<dbReference type="EMBL" id="CAWYQH010000068">
    <property type="protein sequence ID" value="CAK8679706.1"/>
    <property type="molecule type" value="Genomic_DNA"/>
</dbReference>
<evidence type="ECO:0000313" key="5">
    <source>
        <dbReference type="Proteomes" id="UP001642483"/>
    </source>
</evidence>
<dbReference type="InterPro" id="IPR045860">
    <property type="entry name" value="Snake_toxin-like_sf"/>
</dbReference>
<feature type="chain" id="PRO_5046687800" description="Protein sleepless" evidence="3">
    <location>
        <begin position="21"/>
        <end position="135"/>
    </location>
</feature>
<dbReference type="Proteomes" id="UP001642483">
    <property type="component" value="Unassembled WGS sequence"/>
</dbReference>
<name>A0ABP0FJ85_CLALP</name>
<accession>A0ABP0FJ85</accession>
<reference evidence="4 5" key="1">
    <citation type="submission" date="2024-02" db="EMBL/GenBank/DDBJ databases">
        <authorList>
            <person name="Daric V."/>
            <person name="Darras S."/>
        </authorList>
    </citation>
    <scope>NUCLEOTIDE SEQUENCE [LARGE SCALE GENOMIC DNA]</scope>
</reference>
<protein>
    <recommendedName>
        <fullName evidence="6">Protein sleepless</fullName>
    </recommendedName>
</protein>
<evidence type="ECO:0000313" key="4">
    <source>
        <dbReference type="EMBL" id="CAK8679706.1"/>
    </source>
</evidence>
<dbReference type="SUPFAM" id="SSF57302">
    <property type="entry name" value="Snake toxin-like"/>
    <property type="match status" value="1"/>
</dbReference>
<keyword evidence="2" id="KW-0812">Transmembrane</keyword>
<keyword evidence="5" id="KW-1185">Reference proteome</keyword>
<feature type="signal peptide" evidence="3">
    <location>
        <begin position="1"/>
        <end position="20"/>
    </location>
</feature>
<feature type="transmembrane region" description="Helical" evidence="2">
    <location>
        <begin position="114"/>
        <end position="133"/>
    </location>
</feature>
<sequence length="135" mass="14307">MKTFIQVGILLALFVAQGSSIQCYQCQHISVTSGNTCYGPNIDDQYLQDCPEGQGHCSTTVANANVFGQAVVTVLRNCSAIYTNPMCPEVVSGIKSCVYFCSEDGCNNGNSGSLVQASLITLLLAMVGALALIKW</sequence>
<evidence type="ECO:0000256" key="1">
    <source>
        <dbReference type="ARBA" id="ARBA00022729"/>
    </source>
</evidence>
<proteinExistence type="predicted"/>
<evidence type="ECO:0000256" key="2">
    <source>
        <dbReference type="SAM" id="Phobius"/>
    </source>
</evidence>